<comment type="caution">
    <text evidence="1">The sequence shown here is derived from an EMBL/GenBank/DDBJ whole genome shotgun (WGS) entry which is preliminary data.</text>
</comment>
<protein>
    <submittedName>
        <fullName evidence="1">Uncharacterized protein</fullName>
    </submittedName>
</protein>
<sequence>LTPQYLLGLSHPLAEAGFRSDFEAMKWAEAFVLVLPCNRSAHLELGWAIGMNKPTCILLEEKVEPELMYKLVNKVTSDLHSVNNWLMLEWIVSTGNST</sequence>
<name>A0A0F9LM06_9ZZZZ</name>
<dbReference type="SUPFAM" id="SSF52309">
    <property type="entry name" value="N-(deoxy)ribosyltransferase-like"/>
    <property type="match status" value="1"/>
</dbReference>
<dbReference type="AlphaFoldDB" id="A0A0F9LM06"/>
<feature type="non-terminal residue" evidence="1">
    <location>
        <position position="1"/>
    </location>
</feature>
<reference evidence="1" key="1">
    <citation type="journal article" date="2015" name="Nature">
        <title>Complex archaea that bridge the gap between prokaryotes and eukaryotes.</title>
        <authorList>
            <person name="Spang A."/>
            <person name="Saw J.H."/>
            <person name="Jorgensen S.L."/>
            <person name="Zaremba-Niedzwiedzka K."/>
            <person name="Martijn J."/>
            <person name="Lind A.E."/>
            <person name="van Eijk R."/>
            <person name="Schleper C."/>
            <person name="Guy L."/>
            <person name="Ettema T.J."/>
        </authorList>
    </citation>
    <scope>NUCLEOTIDE SEQUENCE</scope>
</reference>
<dbReference type="EMBL" id="LAZR01012121">
    <property type="protein sequence ID" value="KKM39494.1"/>
    <property type="molecule type" value="Genomic_DNA"/>
</dbReference>
<dbReference type="Gene3D" id="3.40.50.450">
    <property type="match status" value="1"/>
</dbReference>
<proteinExistence type="predicted"/>
<organism evidence="1">
    <name type="scientific">marine sediment metagenome</name>
    <dbReference type="NCBI Taxonomy" id="412755"/>
    <lineage>
        <taxon>unclassified sequences</taxon>
        <taxon>metagenomes</taxon>
        <taxon>ecological metagenomes</taxon>
    </lineage>
</organism>
<gene>
    <name evidence="1" type="ORF">LCGC14_1564610</name>
</gene>
<accession>A0A0F9LM06</accession>
<evidence type="ECO:0000313" key="1">
    <source>
        <dbReference type="EMBL" id="KKM39494.1"/>
    </source>
</evidence>